<name>A0A540VR09_9GAMM</name>
<evidence type="ECO:0000313" key="1">
    <source>
        <dbReference type="EMBL" id="TQE98593.1"/>
    </source>
</evidence>
<gene>
    <name evidence="1" type="ORF">FKY71_13005</name>
</gene>
<comment type="caution">
    <text evidence="1">The sequence shown here is derived from an EMBL/GenBank/DDBJ whole genome shotgun (WGS) entry which is preliminary data.</text>
</comment>
<evidence type="ECO:0000313" key="2">
    <source>
        <dbReference type="Proteomes" id="UP000315400"/>
    </source>
</evidence>
<dbReference type="EMBL" id="VIFK01000169">
    <property type="protein sequence ID" value="TQE98593.1"/>
    <property type="molecule type" value="Genomic_DNA"/>
</dbReference>
<reference evidence="1 2" key="1">
    <citation type="submission" date="2019-06" db="EMBL/GenBank/DDBJ databases">
        <title>Metagenome assembled Genome of Spiribacter salinus SL48-SHIP from the microbial mat of Salt Lake 48 (Novosibirsk region, Russia).</title>
        <authorList>
            <person name="Shipova A."/>
            <person name="Rozanov A.S."/>
            <person name="Bryanskaya A.V."/>
            <person name="Peltek S.E."/>
        </authorList>
    </citation>
    <scope>NUCLEOTIDE SEQUENCE [LARGE SCALE GENOMIC DNA]</scope>
    <source>
        <strain evidence="1">SL48-SHIP-2</strain>
    </source>
</reference>
<protein>
    <submittedName>
        <fullName evidence="1">Uncharacterized protein</fullName>
    </submittedName>
</protein>
<organism evidence="1 2">
    <name type="scientific">Spiribacter salinus</name>
    <dbReference type="NCBI Taxonomy" id="1335746"/>
    <lineage>
        <taxon>Bacteria</taxon>
        <taxon>Pseudomonadati</taxon>
        <taxon>Pseudomonadota</taxon>
        <taxon>Gammaproteobacteria</taxon>
        <taxon>Chromatiales</taxon>
        <taxon>Ectothiorhodospiraceae</taxon>
        <taxon>Spiribacter</taxon>
    </lineage>
</organism>
<sequence>MPKRSPQDTNARRIAIIELIAANPLPVEEIVEQLIPKAGRRTVYEDLEWILETFPEHLKRESAGKAHGKHRVTYRWLGHSPY</sequence>
<accession>A0A540VR09</accession>
<dbReference type="AlphaFoldDB" id="A0A540VR09"/>
<dbReference type="Proteomes" id="UP000315400">
    <property type="component" value="Unassembled WGS sequence"/>
</dbReference>
<feature type="non-terminal residue" evidence="1">
    <location>
        <position position="82"/>
    </location>
</feature>
<proteinExistence type="predicted"/>